<evidence type="ECO:0000256" key="4">
    <source>
        <dbReference type="ARBA" id="ARBA00022781"/>
    </source>
</evidence>
<feature type="transmembrane region" description="Helical" evidence="9">
    <location>
        <begin position="12"/>
        <end position="29"/>
    </location>
</feature>
<dbReference type="EMBL" id="KC117179">
    <property type="protein sequence ID" value="AGC26805.1"/>
    <property type="molecule type" value="Genomic_DNA"/>
</dbReference>
<evidence type="ECO:0000313" key="10">
    <source>
        <dbReference type="EMBL" id="AGC26805.1"/>
    </source>
</evidence>
<evidence type="ECO:0000256" key="6">
    <source>
        <dbReference type="ARBA" id="ARBA00023065"/>
    </source>
</evidence>
<comment type="similarity">
    <text evidence="8 9">Belongs to the CemA family.</text>
</comment>
<dbReference type="HAMAP" id="MF_01308">
    <property type="entry name" value="CemA_PxcA"/>
    <property type="match status" value="1"/>
</dbReference>
<feature type="transmembrane region" description="Helical" evidence="9">
    <location>
        <begin position="368"/>
        <end position="390"/>
    </location>
</feature>
<comment type="catalytic activity">
    <reaction evidence="9">
        <text>K(+)(in) + H(+)(out) = K(+)(out) + H(+)(in)</text>
        <dbReference type="Rhea" id="RHEA:29467"/>
        <dbReference type="ChEBI" id="CHEBI:15378"/>
        <dbReference type="ChEBI" id="CHEBI:29103"/>
    </reaction>
</comment>
<keyword evidence="5 9" id="KW-1133">Transmembrane helix</keyword>
<accession>M9PK83</accession>
<evidence type="ECO:0000256" key="5">
    <source>
        <dbReference type="ARBA" id="ARBA00022989"/>
    </source>
</evidence>
<dbReference type="SMR" id="M9PK83"/>
<evidence type="ECO:0000256" key="7">
    <source>
        <dbReference type="ARBA" id="ARBA00023136"/>
    </source>
</evidence>
<name>M9PK83_PSINU</name>
<keyword evidence="6 9" id="KW-0406">Ion transport</keyword>
<keyword evidence="2 9" id="KW-0813">Transport</keyword>
<keyword evidence="10" id="KW-0934">Plastid</keyword>
<dbReference type="PANTHER" id="PTHR33650:SF2">
    <property type="entry name" value="CHLOROPLAST ENVELOPE MEMBRANE PROTEIN"/>
    <property type="match status" value="1"/>
</dbReference>
<gene>
    <name evidence="9 10" type="primary">cemA</name>
</gene>
<evidence type="ECO:0000256" key="8">
    <source>
        <dbReference type="ARBA" id="ARBA00043980"/>
    </source>
</evidence>
<keyword evidence="9" id="KW-0633">Potassium transport</keyword>
<dbReference type="RefSeq" id="NP_569641.1">
    <property type="nucleotide sequence ID" value="NC_003386.1"/>
</dbReference>
<dbReference type="AlphaFoldDB" id="M9PK83"/>
<organism evidence="10">
    <name type="scientific">Psilotum nudum</name>
    <name type="common">Whisk fern</name>
    <name type="synonym">Lycopodium nudum</name>
    <dbReference type="NCBI Taxonomy" id="3240"/>
    <lineage>
        <taxon>Eukaryota</taxon>
        <taxon>Viridiplantae</taxon>
        <taxon>Streptophyta</taxon>
        <taxon>Embryophyta</taxon>
        <taxon>Tracheophyta</taxon>
        <taxon>Polypodiopsida</taxon>
        <taxon>Ophioglossidae</taxon>
        <taxon>Psilotales</taxon>
        <taxon>Psilotaceae</taxon>
        <taxon>Psilotum</taxon>
    </lineage>
</organism>
<dbReference type="GeneID" id="2545231"/>
<feature type="transmembrane region" description="Helical" evidence="9">
    <location>
        <begin position="326"/>
        <end position="347"/>
    </location>
</feature>
<comment type="function">
    <text evidence="9">Contributes to K(+)/H(+) antiport activity by supporting proton efflux to control proton extrusion and homeostasis in chloroplasts in a light-dependent manner to modulate photosynthesis. Prevents excessive induction of non-photochemical quenching (NPQ) under continuous-light conditions. Indirectly promotes efficient inorganic carbon uptake into chloroplasts.</text>
</comment>
<keyword evidence="10" id="KW-0150">Chloroplast</keyword>
<keyword evidence="4 9" id="KW-0375">Hydrogen ion transport</keyword>
<evidence type="ECO:0000256" key="1">
    <source>
        <dbReference type="ARBA" id="ARBA00004141"/>
    </source>
</evidence>
<sequence>MNMELNNSVFLIYWSLLECKFSIFVLNFWNRWKHILLYKFSSPISIYNHLSSRSKNRISSREYFFNMNIRDPILNTYFYLSFLFERIGLKKDEDVGKLKRNRIFDIFDERSKENRLVYAVKYMSKKSNNREKMNRRLAWIETTLNDLRICKKYFYNFPFSVEIKDRLDEELSISKSIELTVPTTIAYESINIVPRSITRTLSRFKAELIGQSSSLVLHEFKLAKYQALASLRYMGCLLFLPFFISSISKKWVLEPRIKDWWNTSQFQIFINHLQEKKALKRLQDVEELLWLDRIILEEDHSKDLSIKIREKTVQLVAIYNEDSIQIILNLLTDIISFTILSVLVIIGKKRLAVSNSWIQELFHSLSDTMKAFFILLLTDLFIGFHSPHGWEIIIGSILEHIGFAYDKYTISYFVSTFPVILDTVFKYWIFRHLNRLSPSIVATYHTMNE</sequence>
<comment type="subcellular location">
    <subcellularLocation>
        <location evidence="1">Membrane</location>
        <topology evidence="1">Multi-pass membrane protein</topology>
    </subcellularLocation>
    <subcellularLocation>
        <location evidence="9">Plastid</location>
        <location evidence="9">Chloroplast inner membrane</location>
        <topology evidence="9">Multi-pass membrane protein</topology>
    </subcellularLocation>
</comment>
<dbReference type="GO" id="GO:0015078">
    <property type="term" value="F:proton transmembrane transporter activity"/>
    <property type="evidence" value="ECO:0007669"/>
    <property type="project" value="UniProtKB-UniRule"/>
</dbReference>
<dbReference type="Pfam" id="PF03040">
    <property type="entry name" value="CemA"/>
    <property type="match status" value="1"/>
</dbReference>
<feature type="transmembrane region" description="Helical" evidence="9">
    <location>
        <begin position="410"/>
        <end position="429"/>
    </location>
</feature>
<proteinExistence type="inferred from homology"/>
<evidence type="ECO:0000256" key="3">
    <source>
        <dbReference type="ARBA" id="ARBA00022692"/>
    </source>
</evidence>
<keyword evidence="7 9" id="KW-0472">Membrane</keyword>
<keyword evidence="9" id="KW-0630">Potassium</keyword>
<dbReference type="InterPro" id="IPR004282">
    <property type="entry name" value="CemA"/>
</dbReference>
<keyword evidence="9" id="KW-0050">Antiport</keyword>
<keyword evidence="3 9" id="KW-0812">Transmembrane</keyword>
<evidence type="ECO:0000256" key="9">
    <source>
        <dbReference type="HAMAP-Rule" id="MF_01308"/>
    </source>
</evidence>
<dbReference type="GO" id="GO:0006813">
    <property type="term" value="P:potassium ion transport"/>
    <property type="evidence" value="ECO:0007669"/>
    <property type="project" value="UniProtKB-UniRule"/>
</dbReference>
<protein>
    <recommendedName>
        <fullName evidence="9">Potassium/proton antiporter CemA</fullName>
    </recommendedName>
    <alternativeName>
        <fullName evidence="9">Chloroplast envelope membrane protein A</fullName>
        <shortName evidence="9">CemA</shortName>
    </alternativeName>
</protein>
<dbReference type="GO" id="GO:0015297">
    <property type="term" value="F:antiporter activity"/>
    <property type="evidence" value="ECO:0007669"/>
    <property type="project" value="UniProtKB-KW"/>
</dbReference>
<dbReference type="PANTHER" id="PTHR33650">
    <property type="entry name" value="CHLOROPLAST ENVELOPE MEMBRANE PROTEIN-RELATED"/>
    <property type="match status" value="1"/>
</dbReference>
<dbReference type="GO" id="GO:0009706">
    <property type="term" value="C:chloroplast inner membrane"/>
    <property type="evidence" value="ECO:0007669"/>
    <property type="project" value="UniProtKB-SubCell"/>
</dbReference>
<comment type="caution">
    <text evidence="9">Lacks conserved residue(s) required for the propagation of feature annotation.</text>
</comment>
<feature type="transmembrane region" description="Helical" evidence="9">
    <location>
        <begin position="231"/>
        <end position="248"/>
    </location>
</feature>
<evidence type="ECO:0000256" key="2">
    <source>
        <dbReference type="ARBA" id="ARBA00022448"/>
    </source>
</evidence>
<reference evidence="10" key="1">
    <citation type="journal article" date="2013" name="BMC Evol. Biol.">
        <title>Complete plastid genomes from Ophioglossum californicum, Psilotum nudum, and Equisetum hyemale reveal an ancestral land plant genome structure and resolve the position of Equisetales among monilophytes.</title>
        <authorList>
            <person name="Grewe F."/>
            <person name="Guo W."/>
            <person name="Gubbels E.A."/>
            <person name="Hansen A.K."/>
            <person name="Mower J.P."/>
        </authorList>
    </citation>
    <scope>NUCLEOTIDE SEQUENCE</scope>
</reference>
<geneLocation type="chloroplast" evidence="10"/>
<keyword evidence="9" id="KW-1001">Plastid inner membrane</keyword>